<organism evidence="1 2">
    <name type="scientific">Lepraria neglecta</name>
    <dbReference type="NCBI Taxonomy" id="209136"/>
    <lineage>
        <taxon>Eukaryota</taxon>
        <taxon>Fungi</taxon>
        <taxon>Dikarya</taxon>
        <taxon>Ascomycota</taxon>
        <taxon>Pezizomycotina</taxon>
        <taxon>Lecanoromycetes</taxon>
        <taxon>OSLEUM clade</taxon>
        <taxon>Lecanoromycetidae</taxon>
        <taxon>Lecanorales</taxon>
        <taxon>Lecanorineae</taxon>
        <taxon>Stereocaulaceae</taxon>
        <taxon>Lepraria</taxon>
    </lineage>
</organism>
<gene>
    <name evidence="1" type="ORF">OEA41_002502</name>
</gene>
<dbReference type="AlphaFoldDB" id="A0AAD9ZBQ3"/>
<keyword evidence="2" id="KW-1185">Reference proteome</keyword>
<dbReference type="EMBL" id="JASNWA010000006">
    <property type="protein sequence ID" value="KAK3175255.1"/>
    <property type="molecule type" value="Genomic_DNA"/>
</dbReference>
<evidence type="ECO:0000313" key="2">
    <source>
        <dbReference type="Proteomes" id="UP001276659"/>
    </source>
</evidence>
<protein>
    <submittedName>
        <fullName evidence="1">Uncharacterized protein</fullName>
    </submittedName>
</protein>
<sequence length="89" mass="10315">MADRSQLFTWDDDIEEKGGSVYDNFQAAQIRREETLQYITYSLGFKVPESYIEPTSTLVLDFRYIGDNMCKAYSVGKHHEIDKASHQLC</sequence>
<comment type="caution">
    <text evidence="1">The sequence shown here is derived from an EMBL/GenBank/DDBJ whole genome shotgun (WGS) entry which is preliminary data.</text>
</comment>
<evidence type="ECO:0000313" key="1">
    <source>
        <dbReference type="EMBL" id="KAK3175255.1"/>
    </source>
</evidence>
<proteinExistence type="predicted"/>
<dbReference type="Proteomes" id="UP001276659">
    <property type="component" value="Unassembled WGS sequence"/>
</dbReference>
<reference evidence="1" key="1">
    <citation type="submission" date="2022-11" db="EMBL/GenBank/DDBJ databases">
        <title>Chromosomal genome sequence assembly and mating type (MAT) locus characterization of the leprose asexual lichenized fungus Lepraria neglecta (Nyl.) Erichsen.</title>
        <authorList>
            <person name="Allen J.L."/>
            <person name="Pfeffer B."/>
        </authorList>
    </citation>
    <scope>NUCLEOTIDE SEQUENCE</scope>
    <source>
        <strain evidence="1">Allen 5258</strain>
    </source>
</reference>
<name>A0AAD9ZBQ3_9LECA</name>
<accession>A0AAD9ZBQ3</accession>